<dbReference type="KEGG" id="kak:Kalk_12320"/>
<evidence type="ECO:0000313" key="2">
    <source>
        <dbReference type="Proteomes" id="UP000235116"/>
    </source>
</evidence>
<accession>A0A2K9LLM2</accession>
<keyword evidence="2" id="KW-1185">Reference proteome</keyword>
<sequence length="225" mass="25117">MHRLLDGIIAVATLVIIAMTAVHPVRQEPPPDKHKTTAPVHRGPTLEQSVLFTTIPLPPPPPSGEITESNLNLPTRHDKNGPHIEWGWPDSAVEQDELYHYLRRCAGMELALLSAGQIVRITSQKDSVPISSAVRIIKGRPSPAEQRLVPQIRARGAPVRLFSAQFDQYLIRQLQQVYGQSLRDADRISGRYQRAGKHWNLNMLTVNGRRVGGEIPLKYACISSR</sequence>
<dbReference type="EMBL" id="CP022684">
    <property type="protein sequence ID" value="AUM13163.1"/>
    <property type="molecule type" value="Genomic_DNA"/>
</dbReference>
<protein>
    <submittedName>
        <fullName evidence="1">Uncharacterized protein</fullName>
    </submittedName>
</protein>
<dbReference type="AlphaFoldDB" id="A0A2K9LLM2"/>
<evidence type="ECO:0000313" key="1">
    <source>
        <dbReference type="EMBL" id="AUM13163.1"/>
    </source>
</evidence>
<reference evidence="2" key="1">
    <citation type="submission" date="2017-08" db="EMBL/GenBank/DDBJ databases">
        <title>Direct submision.</title>
        <authorList>
            <person name="Kim S.-J."/>
            <person name="Rhee S.-K."/>
        </authorList>
    </citation>
    <scope>NUCLEOTIDE SEQUENCE [LARGE SCALE GENOMIC DNA]</scope>
    <source>
        <strain evidence="2">GI5</strain>
    </source>
</reference>
<dbReference type="Proteomes" id="UP000235116">
    <property type="component" value="Chromosome"/>
</dbReference>
<gene>
    <name evidence="1" type="ORF">Kalk_12320</name>
</gene>
<organism evidence="1 2">
    <name type="scientific">Ketobacter alkanivorans</name>
    <dbReference type="NCBI Taxonomy" id="1917421"/>
    <lineage>
        <taxon>Bacteria</taxon>
        <taxon>Pseudomonadati</taxon>
        <taxon>Pseudomonadota</taxon>
        <taxon>Gammaproteobacteria</taxon>
        <taxon>Pseudomonadales</taxon>
        <taxon>Ketobacteraceae</taxon>
        <taxon>Ketobacter</taxon>
    </lineage>
</organism>
<proteinExistence type="predicted"/>
<name>A0A2K9LLM2_9GAMM</name>